<keyword evidence="1" id="KW-0472">Membrane</keyword>
<sequence length="52" mass="5596">MALSFLPKTTAILGNIPSVVIGSSMIYIMSSQIAGGLQIVQSKDYKFEYGLL</sequence>
<name>A0A4Z0QV75_9FIRM</name>
<reference evidence="2 3" key="1">
    <citation type="submission" date="2019-03" db="EMBL/GenBank/DDBJ databases">
        <title>Draft Genome Sequence of Desulfosporosinus fructosivorans Strain 63.6F, Isolated from Marine Sediment in the Baltic Sea.</title>
        <authorList>
            <person name="Hausmann B."/>
            <person name="Vandieken V."/>
            <person name="Pjevac P."/>
            <person name="Schreck K."/>
            <person name="Herbold C.W."/>
            <person name="Loy A."/>
        </authorList>
    </citation>
    <scope>NUCLEOTIDE SEQUENCE [LARGE SCALE GENOMIC DNA]</scope>
    <source>
        <strain evidence="2 3">63.6F</strain>
    </source>
</reference>
<protein>
    <submittedName>
        <fullName evidence="2">Uncharacterized protein</fullName>
    </submittedName>
</protein>
<keyword evidence="1" id="KW-0812">Transmembrane</keyword>
<comment type="caution">
    <text evidence="2">The sequence shown here is derived from an EMBL/GenBank/DDBJ whole genome shotgun (WGS) entry which is preliminary data.</text>
</comment>
<organism evidence="2 3">
    <name type="scientific">Desulfosporosinus fructosivorans</name>
    <dbReference type="NCBI Taxonomy" id="2018669"/>
    <lineage>
        <taxon>Bacteria</taxon>
        <taxon>Bacillati</taxon>
        <taxon>Bacillota</taxon>
        <taxon>Clostridia</taxon>
        <taxon>Eubacteriales</taxon>
        <taxon>Desulfitobacteriaceae</taxon>
        <taxon>Desulfosporosinus</taxon>
    </lineage>
</organism>
<keyword evidence="3" id="KW-1185">Reference proteome</keyword>
<dbReference type="EMBL" id="SPQQ01000033">
    <property type="protein sequence ID" value="TGE34711.1"/>
    <property type="molecule type" value="Genomic_DNA"/>
</dbReference>
<evidence type="ECO:0000256" key="1">
    <source>
        <dbReference type="SAM" id="Phobius"/>
    </source>
</evidence>
<feature type="transmembrane region" description="Helical" evidence="1">
    <location>
        <begin position="12"/>
        <end position="29"/>
    </location>
</feature>
<evidence type="ECO:0000313" key="3">
    <source>
        <dbReference type="Proteomes" id="UP000298460"/>
    </source>
</evidence>
<dbReference type="Proteomes" id="UP000298460">
    <property type="component" value="Unassembled WGS sequence"/>
</dbReference>
<proteinExistence type="predicted"/>
<accession>A0A4Z0QV75</accession>
<evidence type="ECO:0000313" key="2">
    <source>
        <dbReference type="EMBL" id="TGE34711.1"/>
    </source>
</evidence>
<gene>
    <name evidence="2" type="ORF">E4K67_29230</name>
</gene>
<keyword evidence="1" id="KW-1133">Transmembrane helix</keyword>
<dbReference type="AlphaFoldDB" id="A0A4Z0QV75"/>